<sequence>MNTTRSTASRAGSLAAASAITLLILLVTITQIAPPNLSSTRLLSSTTLFRKTPSSAWFTDGGYLRRDPSDGYASTYELRDVGEKEYACDEYEVSEKGTRRCTSTVRLMRALRDNSVAQVEATTRRGLPKGSGQTVILGDGEAEGAVIEETVEAELGRTAEMLRGLRGKRVLYLGDSIDRYPLEELPLNLPSSALVVIDPANGHIMEAGATPAPGAPVRGHTTTFFNIRLANSIQSSHASDETYHPSRRMHPDDFRIDLLFTFGLYHYPTLDDFMARVALMEPIVGPDAEYDLICVNAGLWDMEAMMYPDNDGKGISAYWVDQYVDRYIALIDRLRAKYGAHTPIAIRLTHDTHHMYDASHFRPLRSEHVRQAQREVARRTGVRLLPFGQLMASQPDFYIYDGVHPTPEANLTIETQKGWKHQSWTGHGSGGDCALGFRTDVCQLLRGLTTEEVCKREPTAAVLRGDIGGFGDLGGIFNPLTRETPPVPFPLLSPQTRQPHEIFGTARKSSSIYNTLTALSRLAYRARLSSPFPPRLSLPLPADLITVPTAETDRPLTGSISCNVSGYHRPNSCGCAGGVSAVLSGWPLSGFDAIPTFHMLLGLIVEARSSGNREMNLTHSLGVYHLRPGAVQRKDGLVRTRRSRRQGSDYEGCLARNSPRRSGRSWEPLIERQGRCWNVKEWSAGDSKCMGFGGIWDSDRIRLVYNQEQRSADPPPLPTLTPFPPIISIIPFPSPACSAISPTRSLPLSDLPFPSLPKMPTPTDAIDGHTFGSLASSMCQTLSSCILRRSKSDSSLPSVYESSAQPTITELSRMPSRPVANTATDATEHPDQAQPSMVSGATATATASTTDNERTSRPSRSGMVTIPSRTHRGRPPLGSTRTEASKRWPVSIHQNRTHHATSATGGPSEANSEIRTTHGDATGTGHIPRRAGWSEGDHGVSGTTGEHHPVIISYGTSAAPESSLTIGRSGGDGHH</sequence>
<organism evidence="2 3">
    <name type="scientific">Dioszegia hungarica</name>
    <dbReference type="NCBI Taxonomy" id="4972"/>
    <lineage>
        <taxon>Eukaryota</taxon>
        <taxon>Fungi</taxon>
        <taxon>Dikarya</taxon>
        <taxon>Basidiomycota</taxon>
        <taxon>Agaricomycotina</taxon>
        <taxon>Tremellomycetes</taxon>
        <taxon>Tremellales</taxon>
        <taxon>Bulleribasidiaceae</taxon>
        <taxon>Dioszegia</taxon>
    </lineage>
</organism>
<dbReference type="CDD" id="cd00229">
    <property type="entry name" value="SGNH_hydrolase"/>
    <property type="match status" value="1"/>
</dbReference>
<gene>
    <name evidence="2" type="ORF">MKK02DRAFT_29175</name>
</gene>
<comment type="caution">
    <text evidence="2">The sequence shown here is derived from an EMBL/GenBank/DDBJ whole genome shotgun (WGS) entry which is preliminary data.</text>
</comment>
<dbReference type="SUPFAM" id="SSF52266">
    <property type="entry name" value="SGNH hydrolase"/>
    <property type="match status" value="1"/>
</dbReference>
<protein>
    <submittedName>
        <fullName evidence="2">Uncharacterized protein</fullName>
    </submittedName>
</protein>
<feature type="compositionally biased region" description="Polar residues" evidence="1">
    <location>
        <begin position="956"/>
        <end position="966"/>
    </location>
</feature>
<dbReference type="RefSeq" id="XP_052943099.1">
    <property type="nucleotide sequence ID" value="XM_053087735.1"/>
</dbReference>
<dbReference type="EMBL" id="JAKWFO010000011">
    <property type="protein sequence ID" value="KAI9633322.1"/>
    <property type="molecule type" value="Genomic_DNA"/>
</dbReference>
<reference evidence="2" key="1">
    <citation type="journal article" date="2022" name="G3 (Bethesda)">
        <title>High quality genome of the basidiomycete yeast Dioszegia hungarica PDD-24b-2 isolated from cloud water.</title>
        <authorList>
            <person name="Jarrige D."/>
            <person name="Haridas S."/>
            <person name="Bleykasten-Grosshans C."/>
            <person name="Joly M."/>
            <person name="Nadalig T."/>
            <person name="Sancelme M."/>
            <person name="Vuilleumier S."/>
            <person name="Grigoriev I.V."/>
            <person name="Amato P."/>
            <person name="Bringel F."/>
        </authorList>
    </citation>
    <scope>NUCLEOTIDE SEQUENCE</scope>
    <source>
        <strain evidence="2">PDD-24b-2</strain>
    </source>
</reference>
<evidence type="ECO:0000256" key="1">
    <source>
        <dbReference type="SAM" id="MobiDB-lite"/>
    </source>
</evidence>
<evidence type="ECO:0000313" key="3">
    <source>
        <dbReference type="Proteomes" id="UP001164286"/>
    </source>
</evidence>
<feature type="region of interest" description="Disordered" evidence="1">
    <location>
        <begin position="794"/>
        <end position="930"/>
    </location>
</feature>
<feature type="compositionally biased region" description="Low complexity" evidence="1">
    <location>
        <begin position="841"/>
        <end position="850"/>
    </location>
</feature>
<name>A0AA38H3V7_9TREE</name>
<proteinExistence type="predicted"/>
<accession>A0AA38H3V7</accession>
<feature type="compositionally biased region" description="Polar residues" evidence="1">
    <location>
        <begin position="900"/>
        <end position="914"/>
    </location>
</feature>
<feature type="region of interest" description="Disordered" evidence="1">
    <location>
        <begin position="956"/>
        <end position="975"/>
    </location>
</feature>
<dbReference type="AlphaFoldDB" id="A0AA38H3V7"/>
<keyword evidence="3" id="KW-1185">Reference proteome</keyword>
<dbReference type="Gene3D" id="3.40.50.1110">
    <property type="entry name" value="SGNH hydrolase"/>
    <property type="match status" value="1"/>
</dbReference>
<feature type="compositionally biased region" description="Polar residues" evidence="1">
    <location>
        <begin position="794"/>
        <end position="810"/>
    </location>
</feature>
<dbReference type="GeneID" id="77726940"/>
<evidence type="ECO:0000313" key="2">
    <source>
        <dbReference type="EMBL" id="KAI9633322.1"/>
    </source>
</evidence>
<dbReference type="InterPro" id="IPR036514">
    <property type="entry name" value="SGNH_hydro_sf"/>
</dbReference>
<dbReference type="Proteomes" id="UP001164286">
    <property type="component" value="Unassembled WGS sequence"/>
</dbReference>